<comment type="caution">
    <text evidence="2">The sequence shown here is derived from an EMBL/GenBank/DDBJ whole genome shotgun (WGS) entry which is preliminary data.</text>
</comment>
<organism evidence="2 3">
    <name type="scientific">Ilex paraguariensis</name>
    <name type="common">yerba mate</name>
    <dbReference type="NCBI Taxonomy" id="185542"/>
    <lineage>
        <taxon>Eukaryota</taxon>
        <taxon>Viridiplantae</taxon>
        <taxon>Streptophyta</taxon>
        <taxon>Embryophyta</taxon>
        <taxon>Tracheophyta</taxon>
        <taxon>Spermatophyta</taxon>
        <taxon>Magnoliopsida</taxon>
        <taxon>eudicotyledons</taxon>
        <taxon>Gunneridae</taxon>
        <taxon>Pentapetalae</taxon>
        <taxon>asterids</taxon>
        <taxon>campanulids</taxon>
        <taxon>Aquifoliales</taxon>
        <taxon>Aquifoliaceae</taxon>
        <taxon>Ilex</taxon>
    </lineage>
</organism>
<name>A0ABC8RKQ6_9AQUA</name>
<feature type="region of interest" description="Disordered" evidence="1">
    <location>
        <begin position="17"/>
        <end position="51"/>
    </location>
</feature>
<dbReference type="AlphaFoldDB" id="A0ABC8RKQ6"/>
<feature type="non-terminal residue" evidence="2">
    <location>
        <position position="51"/>
    </location>
</feature>
<evidence type="ECO:0000313" key="2">
    <source>
        <dbReference type="EMBL" id="CAK9145150.1"/>
    </source>
</evidence>
<dbReference type="EMBL" id="CAUOFW020001462">
    <property type="protein sequence ID" value="CAK9145150.1"/>
    <property type="molecule type" value="Genomic_DNA"/>
</dbReference>
<gene>
    <name evidence="2" type="ORF">ILEXP_LOCUS12945</name>
</gene>
<accession>A0ABC8RKQ6</accession>
<dbReference type="Proteomes" id="UP001642360">
    <property type="component" value="Unassembled WGS sequence"/>
</dbReference>
<proteinExistence type="predicted"/>
<evidence type="ECO:0000313" key="3">
    <source>
        <dbReference type="Proteomes" id="UP001642360"/>
    </source>
</evidence>
<keyword evidence="3" id="KW-1185">Reference proteome</keyword>
<feature type="non-terminal residue" evidence="2">
    <location>
        <position position="1"/>
    </location>
</feature>
<evidence type="ECO:0000256" key="1">
    <source>
        <dbReference type="SAM" id="MobiDB-lite"/>
    </source>
</evidence>
<protein>
    <submittedName>
        <fullName evidence="2">Uncharacterized protein</fullName>
    </submittedName>
</protein>
<sequence>SAVPPLVPPARELSVLPTLAPTATPQVDAANARSSPTTEELFGDAVADASE</sequence>
<reference evidence="2 3" key="1">
    <citation type="submission" date="2024-02" db="EMBL/GenBank/DDBJ databases">
        <authorList>
            <person name="Vignale AGUSTIN F."/>
            <person name="Sosa J E."/>
            <person name="Modenutti C."/>
        </authorList>
    </citation>
    <scope>NUCLEOTIDE SEQUENCE [LARGE SCALE GENOMIC DNA]</scope>
</reference>